<dbReference type="InterPro" id="IPR006385">
    <property type="entry name" value="HAD_hydro_SerB1"/>
</dbReference>
<keyword evidence="5" id="KW-0028">Amino-acid biosynthesis</keyword>
<evidence type="ECO:0000313" key="13">
    <source>
        <dbReference type="Proteomes" id="UP000198619"/>
    </source>
</evidence>
<evidence type="ECO:0000256" key="6">
    <source>
        <dbReference type="ARBA" id="ARBA00022723"/>
    </source>
</evidence>
<dbReference type="STRING" id="84698.SAMN04488528_1004137"/>
<comment type="catalytic activity">
    <reaction evidence="11">
        <text>O-phospho-D-serine + H2O = D-serine + phosphate</text>
        <dbReference type="Rhea" id="RHEA:24873"/>
        <dbReference type="ChEBI" id="CHEBI:15377"/>
        <dbReference type="ChEBI" id="CHEBI:35247"/>
        <dbReference type="ChEBI" id="CHEBI:43474"/>
        <dbReference type="ChEBI" id="CHEBI:58680"/>
        <dbReference type="EC" id="3.1.3.3"/>
    </reaction>
</comment>
<evidence type="ECO:0000256" key="9">
    <source>
        <dbReference type="ARBA" id="ARBA00023299"/>
    </source>
</evidence>
<protein>
    <recommendedName>
        <fullName evidence="4">phosphoserine phosphatase</fullName>
        <ecNumber evidence="4">3.1.3.3</ecNumber>
    </recommendedName>
</protein>
<evidence type="ECO:0000256" key="2">
    <source>
        <dbReference type="ARBA" id="ARBA00005135"/>
    </source>
</evidence>
<evidence type="ECO:0000256" key="5">
    <source>
        <dbReference type="ARBA" id="ARBA00022605"/>
    </source>
</evidence>
<keyword evidence="7 12" id="KW-0378">Hydrolase</keyword>
<dbReference type="NCBIfam" id="TIGR01490">
    <property type="entry name" value="HAD-SF-IB-hyp1"/>
    <property type="match status" value="1"/>
</dbReference>
<dbReference type="Pfam" id="PF12710">
    <property type="entry name" value="HAD"/>
    <property type="match status" value="1"/>
</dbReference>
<dbReference type="PANTHER" id="PTHR43344:SF2">
    <property type="entry name" value="PHOSPHOSERINE PHOSPHATASE"/>
    <property type="match status" value="1"/>
</dbReference>
<evidence type="ECO:0000256" key="1">
    <source>
        <dbReference type="ARBA" id="ARBA00001946"/>
    </source>
</evidence>
<name>A0A1I0W9H3_9CLOT</name>
<proteinExistence type="inferred from homology"/>
<dbReference type="Gene3D" id="3.40.50.1000">
    <property type="entry name" value="HAD superfamily/HAD-like"/>
    <property type="match status" value="1"/>
</dbReference>
<dbReference type="InterPro" id="IPR050582">
    <property type="entry name" value="HAD-like_SerB"/>
</dbReference>
<comment type="pathway">
    <text evidence="2">Amino-acid biosynthesis; L-serine biosynthesis; L-serine from 3-phospho-D-glycerate: step 3/3.</text>
</comment>
<dbReference type="SUPFAM" id="SSF56784">
    <property type="entry name" value="HAD-like"/>
    <property type="match status" value="1"/>
</dbReference>
<dbReference type="NCBIfam" id="TIGR01488">
    <property type="entry name" value="HAD-SF-IB"/>
    <property type="match status" value="1"/>
</dbReference>
<evidence type="ECO:0000256" key="8">
    <source>
        <dbReference type="ARBA" id="ARBA00022842"/>
    </source>
</evidence>
<dbReference type="GO" id="GO:0036424">
    <property type="term" value="F:L-phosphoserine phosphatase activity"/>
    <property type="evidence" value="ECO:0007669"/>
    <property type="project" value="TreeGrafter"/>
</dbReference>
<dbReference type="AlphaFoldDB" id="A0A1I0W9H3"/>
<evidence type="ECO:0000256" key="4">
    <source>
        <dbReference type="ARBA" id="ARBA00012640"/>
    </source>
</evidence>
<keyword evidence="13" id="KW-1185">Reference proteome</keyword>
<comment type="catalytic activity">
    <reaction evidence="10">
        <text>O-phospho-L-serine + H2O = L-serine + phosphate</text>
        <dbReference type="Rhea" id="RHEA:21208"/>
        <dbReference type="ChEBI" id="CHEBI:15377"/>
        <dbReference type="ChEBI" id="CHEBI:33384"/>
        <dbReference type="ChEBI" id="CHEBI:43474"/>
        <dbReference type="ChEBI" id="CHEBI:57524"/>
        <dbReference type="EC" id="3.1.3.3"/>
    </reaction>
</comment>
<dbReference type="OrthoDB" id="9794212at2"/>
<dbReference type="RefSeq" id="WP_090038978.1">
    <property type="nucleotide sequence ID" value="NZ_FOKI01000004.1"/>
</dbReference>
<dbReference type="GO" id="GO:0006564">
    <property type="term" value="P:L-serine biosynthetic process"/>
    <property type="evidence" value="ECO:0007669"/>
    <property type="project" value="UniProtKB-KW"/>
</dbReference>
<keyword evidence="8" id="KW-0460">Magnesium</keyword>
<evidence type="ECO:0000256" key="10">
    <source>
        <dbReference type="ARBA" id="ARBA00048138"/>
    </source>
</evidence>
<accession>A0A1I0W9H3</accession>
<organism evidence="12 13">
    <name type="scientific">Clostridium frigidicarnis</name>
    <dbReference type="NCBI Taxonomy" id="84698"/>
    <lineage>
        <taxon>Bacteria</taxon>
        <taxon>Bacillati</taxon>
        <taxon>Bacillota</taxon>
        <taxon>Clostridia</taxon>
        <taxon>Eubacteriales</taxon>
        <taxon>Clostridiaceae</taxon>
        <taxon>Clostridium</taxon>
    </lineage>
</organism>
<dbReference type="EMBL" id="FOKI01000004">
    <property type="protein sequence ID" value="SFA84987.1"/>
    <property type="molecule type" value="Genomic_DNA"/>
</dbReference>
<sequence>MGNIAAFFDIDGTIYREGLITEVFKKIIKYELVEENKWYSDVRPAFIKWDKRQGDYDTYLLKMVDIYIEAIKGVNRHNIEHIAKKVIEQKGDRVYTFTRERIKWHHNQGHKVIAISGSPIELVREMSNKYKMDDYRGSVYLLDEKDAYTGEIIPMWDSESKQNAIIELKEKYDLDLKNSFAYGDTSGDFTMFQSVGIPYCINPTKELLTKVIEDEKVREKIKVVVERKDVTYNLNINDIQFI</sequence>
<evidence type="ECO:0000313" key="12">
    <source>
        <dbReference type="EMBL" id="SFA84987.1"/>
    </source>
</evidence>
<comment type="cofactor">
    <cofactor evidence="1">
        <name>Mg(2+)</name>
        <dbReference type="ChEBI" id="CHEBI:18420"/>
    </cofactor>
</comment>
<dbReference type="Proteomes" id="UP000198619">
    <property type="component" value="Unassembled WGS sequence"/>
</dbReference>
<evidence type="ECO:0000256" key="11">
    <source>
        <dbReference type="ARBA" id="ARBA00048523"/>
    </source>
</evidence>
<evidence type="ECO:0000256" key="3">
    <source>
        <dbReference type="ARBA" id="ARBA00009184"/>
    </source>
</evidence>
<dbReference type="InterPro" id="IPR023214">
    <property type="entry name" value="HAD_sf"/>
</dbReference>
<gene>
    <name evidence="12" type="ORF">SAMN04488528_1004137</name>
</gene>
<dbReference type="GO" id="GO:0005737">
    <property type="term" value="C:cytoplasm"/>
    <property type="evidence" value="ECO:0007669"/>
    <property type="project" value="TreeGrafter"/>
</dbReference>
<reference evidence="12 13" key="1">
    <citation type="submission" date="2016-10" db="EMBL/GenBank/DDBJ databases">
        <authorList>
            <person name="de Groot N.N."/>
        </authorList>
    </citation>
    <scope>NUCLEOTIDE SEQUENCE [LARGE SCALE GENOMIC DNA]</scope>
    <source>
        <strain evidence="12 13">DSM 12271</strain>
    </source>
</reference>
<dbReference type="EC" id="3.1.3.3" evidence="4"/>
<keyword evidence="6" id="KW-0479">Metal-binding</keyword>
<dbReference type="InterPro" id="IPR036412">
    <property type="entry name" value="HAD-like_sf"/>
</dbReference>
<dbReference type="GO" id="GO:0000287">
    <property type="term" value="F:magnesium ion binding"/>
    <property type="evidence" value="ECO:0007669"/>
    <property type="project" value="TreeGrafter"/>
</dbReference>
<keyword evidence="9" id="KW-0718">Serine biosynthesis</keyword>
<dbReference type="PANTHER" id="PTHR43344">
    <property type="entry name" value="PHOSPHOSERINE PHOSPHATASE"/>
    <property type="match status" value="1"/>
</dbReference>
<evidence type="ECO:0000256" key="7">
    <source>
        <dbReference type="ARBA" id="ARBA00022801"/>
    </source>
</evidence>
<comment type="similarity">
    <text evidence="3">Belongs to the HAD-like hydrolase superfamily. SerB family.</text>
</comment>